<dbReference type="Gene3D" id="3.10.290.10">
    <property type="entry name" value="RNA-binding S4 domain"/>
    <property type="match status" value="1"/>
</dbReference>
<dbReference type="SUPFAM" id="SSF55174">
    <property type="entry name" value="Alpha-L RNA-binding motif"/>
    <property type="match status" value="1"/>
</dbReference>
<dbReference type="InterPro" id="IPR036986">
    <property type="entry name" value="S4_RNA-bd_sf"/>
</dbReference>
<dbReference type="CDD" id="cd00165">
    <property type="entry name" value="S4"/>
    <property type="match status" value="1"/>
</dbReference>
<name>A0ABU5UYX3_9GAMM</name>
<keyword evidence="3" id="KW-1185">Reference proteome</keyword>
<dbReference type="PROSITE" id="PS50889">
    <property type="entry name" value="S4"/>
    <property type="match status" value="1"/>
</dbReference>
<comment type="caution">
    <text evidence="2">The sequence shown here is derived from an EMBL/GenBank/DDBJ whole genome shotgun (WGS) entry which is preliminary data.</text>
</comment>
<reference evidence="2 3" key="1">
    <citation type="submission" date="2023-12" db="EMBL/GenBank/DDBJ databases">
        <title>Stenotrophomonas guangdongensis sp. nov., isolated from wilted pepper plants (Capsicum annuum).</title>
        <authorList>
            <person name="Qiu M."/>
            <person name="Li Y."/>
            <person name="Liu Q."/>
            <person name="Zhang X."/>
            <person name="Huang Y."/>
            <person name="Guo R."/>
            <person name="Hu M."/>
            <person name="Zhou J."/>
            <person name="Zhou X."/>
        </authorList>
    </citation>
    <scope>NUCLEOTIDE SEQUENCE [LARGE SCALE GENOMIC DNA]</scope>
    <source>
        <strain evidence="2 3">MH1</strain>
    </source>
</reference>
<sequence>MQTIDFELDREYVELKQLLKLTDLVASGGEAKMIIGEGQVSVDGQIELRKACKIRAGQQVELGDVRIRVLAAE</sequence>
<dbReference type="Proteomes" id="UP001301653">
    <property type="component" value="Unassembled WGS sequence"/>
</dbReference>
<dbReference type="RefSeq" id="WP_132864591.1">
    <property type="nucleotide sequence ID" value="NZ_JAYFUH010000061.1"/>
</dbReference>
<evidence type="ECO:0000313" key="3">
    <source>
        <dbReference type="Proteomes" id="UP001301653"/>
    </source>
</evidence>
<evidence type="ECO:0000313" key="2">
    <source>
        <dbReference type="EMBL" id="MEA5666288.1"/>
    </source>
</evidence>
<accession>A0ABU5UYX3</accession>
<organism evidence="2 3">
    <name type="scientific">Stenotrophomonas capsici</name>
    <dbReference type="NCBI Taxonomy" id="3110230"/>
    <lineage>
        <taxon>Bacteria</taxon>
        <taxon>Pseudomonadati</taxon>
        <taxon>Pseudomonadota</taxon>
        <taxon>Gammaproteobacteria</taxon>
        <taxon>Lysobacterales</taxon>
        <taxon>Lysobacteraceae</taxon>
        <taxon>Stenotrophomonas</taxon>
    </lineage>
</organism>
<keyword evidence="1" id="KW-0694">RNA-binding</keyword>
<proteinExistence type="predicted"/>
<gene>
    <name evidence="2" type="ORF">VA603_01875</name>
</gene>
<protein>
    <submittedName>
        <fullName evidence="2">RNA-binding S4 domain-containing protein</fullName>
    </submittedName>
</protein>
<dbReference type="EMBL" id="JAYFUH010000061">
    <property type="protein sequence ID" value="MEA5666288.1"/>
    <property type="molecule type" value="Genomic_DNA"/>
</dbReference>
<evidence type="ECO:0000256" key="1">
    <source>
        <dbReference type="PROSITE-ProRule" id="PRU00182"/>
    </source>
</evidence>
<dbReference type="Pfam" id="PF13275">
    <property type="entry name" value="S4_2"/>
    <property type="match status" value="1"/>
</dbReference>